<reference evidence="1 2" key="1">
    <citation type="submission" date="2015-01" db="EMBL/GenBank/DDBJ databases">
        <title>Genome Sequencing of Rickettsiales /home/snadendla/prok_pipe/test/illegal_ec_num.txt.</title>
        <authorList>
            <person name="Daugherty S.C."/>
            <person name="Su Q."/>
            <person name="Abolude K."/>
            <person name="Beier-Sexton M."/>
            <person name="Carlyon J.A."/>
            <person name="Carter R."/>
            <person name="Day N.P."/>
            <person name="Dumler S.J."/>
            <person name="Dyachenko V."/>
            <person name="Godinez A."/>
            <person name="Kurtti T.J."/>
            <person name="Lichay M."/>
            <person name="Mullins K.E."/>
            <person name="Ott S."/>
            <person name="Pappas-Brown V."/>
            <person name="Paris D.H."/>
            <person name="Patel P."/>
            <person name="Richards A.L."/>
            <person name="Sadzewicz L."/>
            <person name="Sears K."/>
            <person name="Seidman D."/>
            <person name="Sengamalay N."/>
            <person name="Stenos J."/>
            <person name="Tallon L.J."/>
            <person name="Vincent G."/>
            <person name="Fraser C.M."/>
            <person name="Munderloh U."/>
            <person name="Dunning-Hotopp J.C."/>
        </authorList>
    </citation>
    <scope>NUCLEOTIDE SEQUENCE [LARGE SCALE GENOMIC DNA]</scope>
    <source>
        <strain evidence="1 2">T170-B</strain>
    </source>
</reference>
<keyword evidence="2" id="KW-1185">Reference proteome</keyword>
<comment type="caution">
    <text evidence="1">The sequence shown here is derived from an EMBL/GenBank/DDBJ whole genome shotgun (WGS) entry which is preliminary data.</text>
</comment>
<name>A0A0F3R661_9RICK</name>
<evidence type="ECO:0000313" key="2">
    <source>
        <dbReference type="Proteomes" id="UP000033736"/>
    </source>
</evidence>
<sequence length="72" mass="8388">MDCSSNRNFTKLNQSVRYYNANDKTNYSINECVFRVLACDRVDGKNPVAIKYMFNKLSDEEKSRQIVSVVKK</sequence>
<accession>A0A0F3R661</accession>
<dbReference type="AlphaFoldDB" id="A0A0F3R661"/>
<organism evidence="1 2">
    <name type="scientific">Rickettsia argasii T170-B</name>
    <dbReference type="NCBI Taxonomy" id="1268837"/>
    <lineage>
        <taxon>Bacteria</taxon>
        <taxon>Pseudomonadati</taxon>
        <taxon>Pseudomonadota</taxon>
        <taxon>Alphaproteobacteria</taxon>
        <taxon>Rickettsiales</taxon>
        <taxon>Rickettsiaceae</taxon>
        <taxon>Rickettsieae</taxon>
        <taxon>Rickettsia</taxon>
        <taxon>spotted fever group</taxon>
    </lineage>
</organism>
<dbReference type="EMBL" id="LAOQ01000021">
    <property type="protein sequence ID" value="KJW01940.1"/>
    <property type="molecule type" value="Genomic_DNA"/>
</dbReference>
<protein>
    <submittedName>
        <fullName evidence="1">Uncharacterized protein</fullName>
    </submittedName>
</protein>
<proteinExistence type="predicted"/>
<evidence type="ECO:0000313" key="1">
    <source>
        <dbReference type="EMBL" id="KJW01940.1"/>
    </source>
</evidence>
<gene>
    <name evidence="1" type="ORF">RAT170B_1738</name>
</gene>
<dbReference type="Proteomes" id="UP000033736">
    <property type="component" value="Unassembled WGS sequence"/>
</dbReference>